<proteinExistence type="predicted"/>
<sequence length="135" mass="15129">MNPTSAIHSILQTYYSANQDGHPNQNCVLHFSEVTLELLDQAVTKLLVAHLAGAPVGYRAYELVDLDSLMPTESGNHQLSLWDACLFRHFASFLYRAQELSCCAIIREYSREQILSELAAFLATPITRVFAFPNP</sequence>
<reference evidence="1 2" key="1">
    <citation type="submission" date="2019-10" db="EMBL/GenBank/DDBJ databases">
        <title>Rudanella paleaurantiibacter sp. nov., isolated from sludge.</title>
        <authorList>
            <person name="Xu S.Q."/>
        </authorList>
    </citation>
    <scope>NUCLEOTIDE SEQUENCE [LARGE SCALE GENOMIC DNA]</scope>
    <source>
        <strain evidence="1 2">HX-22-17</strain>
    </source>
</reference>
<evidence type="ECO:0000313" key="1">
    <source>
        <dbReference type="EMBL" id="KAB7728155.1"/>
    </source>
</evidence>
<name>A0A7J5TVI3_9BACT</name>
<gene>
    <name evidence="1" type="ORF">F5984_20635</name>
</gene>
<protein>
    <submittedName>
        <fullName evidence="1">Uncharacterized protein</fullName>
    </submittedName>
</protein>
<accession>A0A7J5TVI3</accession>
<dbReference type="Proteomes" id="UP000488299">
    <property type="component" value="Unassembled WGS sequence"/>
</dbReference>
<evidence type="ECO:0000313" key="2">
    <source>
        <dbReference type="Proteomes" id="UP000488299"/>
    </source>
</evidence>
<comment type="caution">
    <text evidence="1">The sequence shown here is derived from an EMBL/GenBank/DDBJ whole genome shotgun (WGS) entry which is preliminary data.</text>
</comment>
<dbReference type="RefSeq" id="WP_152126101.1">
    <property type="nucleotide sequence ID" value="NZ_WELI01000009.1"/>
</dbReference>
<organism evidence="1 2">
    <name type="scientific">Rudanella paleaurantiibacter</name>
    <dbReference type="NCBI Taxonomy" id="2614655"/>
    <lineage>
        <taxon>Bacteria</taxon>
        <taxon>Pseudomonadati</taxon>
        <taxon>Bacteroidota</taxon>
        <taxon>Cytophagia</taxon>
        <taxon>Cytophagales</taxon>
        <taxon>Cytophagaceae</taxon>
        <taxon>Rudanella</taxon>
    </lineage>
</organism>
<dbReference type="EMBL" id="WELI01000009">
    <property type="protein sequence ID" value="KAB7728155.1"/>
    <property type="molecule type" value="Genomic_DNA"/>
</dbReference>
<dbReference type="AlphaFoldDB" id="A0A7J5TVI3"/>
<keyword evidence="2" id="KW-1185">Reference proteome</keyword>